<evidence type="ECO:0000313" key="6">
    <source>
        <dbReference type="EnsemblMetazoa" id="LLOJ003871-PA"/>
    </source>
</evidence>
<evidence type="ECO:0000256" key="3">
    <source>
        <dbReference type="ARBA" id="ARBA00047353"/>
    </source>
</evidence>
<dbReference type="EnsemblMetazoa" id="LLOJ003871-RA">
    <property type="protein sequence ID" value="LLOJ003871-PA"/>
    <property type="gene ID" value="LLOJ003871"/>
</dbReference>
<reference evidence="6" key="3">
    <citation type="submission" date="2020-05" db="UniProtKB">
        <authorList>
            <consortium name="EnsemblMetazoa"/>
        </authorList>
    </citation>
    <scope>IDENTIFICATION</scope>
    <source>
        <strain evidence="6">Jacobina</strain>
    </source>
</reference>
<dbReference type="EMBL" id="AJWK01012335">
    <property type="status" value="NOT_ANNOTATED_CDS"/>
    <property type="molecule type" value="Genomic_DNA"/>
</dbReference>
<dbReference type="PANTHER" id="PTHR10291">
    <property type="entry name" value="DEHYDRODOLICHYL DIPHOSPHATE SYNTHASE FAMILY MEMBER"/>
    <property type="match status" value="1"/>
</dbReference>
<dbReference type="HAMAP" id="MF_01139">
    <property type="entry name" value="ISPT"/>
    <property type="match status" value="1"/>
</dbReference>
<dbReference type="AlphaFoldDB" id="A0A1B0CHF9"/>
<name>A0A1B0CHF9_LUTLO</name>
<evidence type="ECO:0000256" key="2">
    <source>
        <dbReference type="ARBA" id="ARBA00022679"/>
    </source>
</evidence>
<dbReference type="NCBIfam" id="TIGR00055">
    <property type="entry name" value="uppS"/>
    <property type="match status" value="1"/>
</dbReference>
<protein>
    <recommendedName>
        <fullName evidence="4">Alkyl transferase</fullName>
        <ecNumber evidence="4">2.5.1.-</ecNumber>
    </recommendedName>
</protein>
<organism evidence="6 7">
    <name type="scientific">Lutzomyia longipalpis</name>
    <name type="common">Sand fly</name>
    <dbReference type="NCBI Taxonomy" id="7200"/>
    <lineage>
        <taxon>Eukaryota</taxon>
        <taxon>Metazoa</taxon>
        <taxon>Ecdysozoa</taxon>
        <taxon>Arthropoda</taxon>
        <taxon>Hexapoda</taxon>
        <taxon>Insecta</taxon>
        <taxon>Pterygota</taxon>
        <taxon>Neoptera</taxon>
        <taxon>Endopterygota</taxon>
        <taxon>Diptera</taxon>
        <taxon>Nematocera</taxon>
        <taxon>Psychodoidea</taxon>
        <taxon>Psychodidae</taxon>
        <taxon>Lutzomyia</taxon>
        <taxon>Lutzomyia</taxon>
    </lineage>
</organism>
<keyword evidence="7" id="KW-1185">Reference proteome</keyword>
<proteinExistence type="inferred from homology"/>
<dbReference type="Pfam" id="PF01255">
    <property type="entry name" value="Prenyltransf"/>
    <property type="match status" value="1"/>
</dbReference>
<evidence type="ECO:0000256" key="4">
    <source>
        <dbReference type="RuleBase" id="RU363018"/>
    </source>
</evidence>
<evidence type="ECO:0000256" key="1">
    <source>
        <dbReference type="ARBA" id="ARBA00005432"/>
    </source>
</evidence>
<evidence type="ECO:0000313" key="7">
    <source>
        <dbReference type="Proteomes" id="UP000092461"/>
    </source>
</evidence>
<dbReference type="Gene3D" id="3.40.1180.10">
    <property type="entry name" value="Decaprenyl diphosphate synthase-like"/>
    <property type="match status" value="1"/>
</dbReference>
<comment type="similarity">
    <text evidence="1 4">Belongs to the UPP synthase family.</text>
</comment>
<dbReference type="PROSITE" id="PS01066">
    <property type="entry name" value="UPP_SYNTHASE"/>
    <property type="match status" value="1"/>
</dbReference>
<dbReference type="VEuPathDB" id="VectorBase:LLONM1_003006"/>
<evidence type="ECO:0000313" key="5">
    <source>
        <dbReference type="EMBL" id="MBC1170314.1"/>
    </source>
</evidence>
<dbReference type="PANTHER" id="PTHR10291:SF43">
    <property type="entry name" value="DEHYDRODOLICHYL DIPHOSPHATE SYNTHASE COMPLEX SUBUNIT DHDDS"/>
    <property type="match status" value="1"/>
</dbReference>
<dbReference type="InterPro" id="IPR036424">
    <property type="entry name" value="UPP_synth-like_sf"/>
</dbReference>
<dbReference type="SUPFAM" id="SSF64005">
    <property type="entry name" value="Undecaprenyl diphosphate synthase"/>
    <property type="match status" value="1"/>
</dbReference>
<accession>A0A1B0CHF9</accession>
<sequence>MLHLDVVMMMECERLKIKVICEVILNKIRQWYTLLVYHMEFFLMQLVVVRKIPRHVAFIMDGNRRYAREMNLPIPMGHLEGLQMLQRLLRWLYLLRVPEVTVYAFSIENFKRPQSEVSLLQAIARNAIYHVKRHEIDYRRANIRFQLIGRIDMLPEDIRQVLISAEAQTKDCTGMRINIAAAYTSRDDIVGGIREVCRKVKNNTMHPHDVNEEEIERNLRTNRCNKPDLLIRTSGETRLSDFLLWEVCDSMLYFLPKNWPCLTLWDIVKALLHFQRHSKSLPGDKSGVKVDSVVKDEQHTRPYEEEVEDYLEEHQEIKNTMYILDNFQRYTKRTNIALYKDF</sequence>
<dbReference type="CDD" id="cd00475">
    <property type="entry name" value="Cis_IPPS"/>
    <property type="match status" value="1"/>
</dbReference>
<dbReference type="InterPro" id="IPR018520">
    <property type="entry name" value="UPP_synth-like_CS"/>
</dbReference>
<keyword evidence="2 4" id="KW-0808">Transferase</keyword>
<reference evidence="5" key="2">
    <citation type="journal article" date="2020" name="BMC">
        <title>Leishmania infection induces a limited differential gene expression in the sand fly midgut.</title>
        <authorList>
            <person name="Coutinho-Abreu I.V."/>
            <person name="Serafim T.D."/>
            <person name="Meneses C."/>
            <person name="Kamhawi S."/>
            <person name="Oliveira F."/>
            <person name="Valenzuela J.G."/>
        </authorList>
    </citation>
    <scope>NUCLEOTIDE SEQUENCE</scope>
    <source>
        <strain evidence="5">Jacobina</strain>
        <tissue evidence="5">Midgut</tissue>
    </source>
</reference>
<reference evidence="7" key="1">
    <citation type="submission" date="2012-05" db="EMBL/GenBank/DDBJ databases">
        <title>Whole Genome Assembly of Lutzomyia longipalpis.</title>
        <authorList>
            <person name="Richards S."/>
            <person name="Qu C."/>
            <person name="Dillon R."/>
            <person name="Worley K."/>
            <person name="Scherer S."/>
            <person name="Batterton M."/>
            <person name="Taylor A."/>
            <person name="Hawes A."/>
            <person name="Hernandez B."/>
            <person name="Kovar C."/>
            <person name="Mandapat C."/>
            <person name="Pham C."/>
            <person name="Qu C."/>
            <person name="Jing C."/>
            <person name="Bess C."/>
            <person name="Bandaranaike D."/>
            <person name="Ngo D."/>
            <person name="Ongeri F."/>
            <person name="Arias F."/>
            <person name="Lara F."/>
            <person name="Weissenberger G."/>
            <person name="Kamau G."/>
            <person name="Han H."/>
            <person name="Shen H."/>
            <person name="Dinh H."/>
            <person name="Khalil I."/>
            <person name="Jones J."/>
            <person name="Shafer J."/>
            <person name="Jayaseelan J."/>
            <person name="Quiroz J."/>
            <person name="Blankenburg K."/>
            <person name="Nguyen L."/>
            <person name="Jackson L."/>
            <person name="Francisco L."/>
            <person name="Tang L.-Y."/>
            <person name="Pu L.-L."/>
            <person name="Perales L."/>
            <person name="Lorensuhewa L."/>
            <person name="Munidasa M."/>
            <person name="Coyle M."/>
            <person name="Taylor M."/>
            <person name="Puazo M."/>
            <person name="Firestine M."/>
            <person name="Scheel M."/>
            <person name="Javaid M."/>
            <person name="Wang M."/>
            <person name="Li M."/>
            <person name="Tabassum N."/>
            <person name="Saada N."/>
            <person name="Osuji N."/>
            <person name="Aqrawi P."/>
            <person name="Fu Q."/>
            <person name="Thornton R."/>
            <person name="Raj R."/>
            <person name="Goodspeed R."/>
            <person name="Mata R."/>
            <person name="Najjar R."/>
            <person name="Gubbala S."/>
            <person name="Lee S."/>
            <person name="Denson S."/>
            <person name="Patil S."/>
            <person name="Macmil S."/>
            <person name="Qi S."/>
            <person name="Matskevitch T."/>
            <person name="Palculict T."/>
            <person name="Mathew T."/>
            <person name="Vee V."/>
            <person name="Velamala V."/>
            <person name="Korchina V."/>
            <person name="Cai W."/>
            <person name="Liu W."/>
            <person name="Dai W."/>
            <person name="Zou X."/>
            <person name="Zhu Y."/>
            <person name="Zhang Y."/>
            <person name="Wu Y.-Q."/>
            <person name="Xin Y."/>
            <person name="Nazarath L."/>
            <person name="Kovar C."/>
            <person name="Han Y."/>
            <person name="Muzny D."/>
            <person name="Gibbs R."/>
        </authorList>
    </citation>
    <scope>NUCLEOTIDE SEQUENCE [LARGE SCALE GENOMIC DNA]</scope>
    <source>
        <strain evidence="7">Jacobina</strain>
    </source>
</reference>
<dbReference type="GO" id="GO:0045547">
    <property type="term" value="F:ditrans,polycis-polyprenyl diphosphate synthase [(2E,6E)-farnesyl diphosphate specific] activity"/>
    <property type="evidence" value="ECO:0007669"/>
    <property type="project" value="UniProtKB-EC"/>
</dbReference>
<dbReference type="GO" id="GO:0016094">
    <property type="term" value="P:polyprenol biosynthetic process"/>
    <property type="evidence" value="ECO:0007669"/>
    <property type="project" value="TreeGrafter"/>
</dbReference>
<dbReference type="GO" id="GO:0005783">
    <property type="term" value="C:endoplasmic reticulum"/>
    <property type="evidence" value="ECO:0007669"/>
    <property type="project" value="TreeGrafter"/>
</dbReference>
<comment type="catalytic activity">
    <reaction evidence="3">
        <text>n isopentenyl diphosphate + (2E,6E)-farnesyl diphosphate = a di-trans,poly-cis-polyprenyl diphosphate + n diphosphate</text>
        <dbReference type="Rhea" id="RHEA:53008"/>
        <dbReference type="Rhea" id="RHEA-COMP:19494"/>
        <dbReference type="ChEBI" id="CHEBI:33019"/>
        <dbReference type="ChEBI" id="CHEBI:128769"/>
        <dbReference type="ChEBI" id="CHEBI:136960"/>
        <dbReference type="ChEBI" id="CHEBI:175763"/>
        <dbReference type="EC" id="2.5.1.87"/>
    </reaction>
</comment>
<dbReference type="VEuPathDB" id="VectorBase:LLOJ003871"/>
<dbReference type="EC" id="2.5.1.-" evidence="4"/>
<dbReference type="EMBL" id="GITU01001611">
    <property type="protein sequence ID" value="MBC1170314.1"/>
    <property type="molecule type" value="Transcribed_RNA"/>
</dbReference>
<dbReference type="InterPro" id="IPR001441">
    <property type="entry name" value="UPP_synth-like"/>
</dbReference>
<dbReference type="Proteomes" id="UP000092461">
    <property type="component" value="Unassembled WGS sequence"/>
</dbReference>